<feature type="compositionally biased region" description="Basic and acidic residues" evidence="1">
    <location>
        <begin position="54"/>
        <end position="75"/>
    </location>
</feature>
<dbReference type="EMBL" id="CM029045">
    <property type="protein sequence ID" value="KAG2600717.1"/>
    <property type="molecule type" value="Genomic_DNA"/>
</dbReference>
<name>A0A8T0SRG0_PANVG</name>
<keyword evidence="3" id="KW-1185">Reference proteome</keyword>
<evidence type="ECO:0000256" key="1">
    <source>
        <dbReference type="SAM" id="MobiDB-lite"/>
    </source>
</evidence>
<gene>
    <name evidence="2" type="ORF">PVAP13_5KG539814</name>
</gene>
<dbReference type="AlphaFoldDB" id="A0A8T0SRG0"/>
<protein>
    <submittedName>
        <fullName evidence="2">Uncharacterized protein</fullName>
    </submittedName>
</protein>
<evidence type="ECO:0000313" key="3">
    <source>
        <dbReference type="Proteomes" id="UP000823388"/>
    </source>
</evidence>
<comment type="caution">
    <text evidence="2">The sequence shown here is derived from an EMBL/GenBank/DDBJ whole genome shotgun (WGS) entry which is preliminary data.</text>
</comment>
<organism evidence="2 3">
    <name type="scientific">Panicum virgatum</name>
    <name type="common">Blackwell switchgrass</name>
    <dbReference type="NCBI Taxonomy" id="38727"/>
    <lineage>
        <taxon>Eukaryota</taxon>
        <taxon>Viridiplantae</taxon>
        <taxon>Streptophyta</taxon>
        <taxon>Embryophyta</taxon>
        <taxon>Tracheophyta</taxon>
        <taxon>Spermatophyta</taxon>
        <taxon>Magnoliopsida</taxon>
        <taxon>Liliopsida</taxon>
        <taxon>Poales</taxon>
        <taxon>Poaceae</taxon>
        <taxon>PACMAD clade</taxon>
        <taxon>Panicoideae</taxon>
        <taxon>Panicodae</taxon>
        <taxon>Paniceae</taxon>
        <taxon>Panicinae</taxon>
        <taxon>Panicum</taxon>
        <taxon>Panicum sect. Hiantes</taxon>
    </lineage>
</organism>
<proteinExistence type="predicted"/>
<evidence type="ECO:0000313" key="2">
    <source>
        <dbReference type="EMBL" id="KAG2600717.1"/>
    </source>
</evidence>
<sequence length="132" mass="14646">MAARISLVFLSALVPPWPPWFRPLLFGRLCSPAPRSVVSVRKAMSSPRRTGPSRIRDARPLQDKRADPPRPRGTVELDSARHAATKRGAITSDRVVALARTPARRPRLPSDLDVFVAPRLRAFDAIASHTRI</sequence>
<reference evidence="2" key="1">
    <citation type="submission" date="2020-05" db="EMBL/GenBank/DDBJ databases">
        <title>WGS assembly of Panicum virgatum.</title>
        <authorList>
            <person name="Lovell J.T."/>
            <person name="Jenkins J."/>
            <person name="Shu S."/>
            <person name="Juenger T.E."/>
            <person name="Schmutz J."/>
        </authorList>
    </citation>
    <scope>NUCLEOTIDE SEQUENCE</scope>
    <source>
        <strain evidence="2">AP13</strain>
    </source>
</reference>
<accession>A0A8T0SRG0</accession>
<dbReference type="Proteomes" id="UP000823388">
    <property type="component" value="Chromosome 5K"/>
</dbReference>
<feature type="region of interest" description="Disordered" evidence="1">
    <location>
        <begin position="39"/>
        <end position="75"/>
    </location>
</feature>